<reference evidence="3" key="1">
    <citation type="submission" date="2022-11" db="EMBL/GenBank/DDBJ databases">
        <title>Minimal conservation of predation-associated metabolite biosynthetic gene clusters underscores biosynthetic potential of Myxococcota including descriptions for ten novel species: Archangium lansinium sp. nov., Myxococcus landrumus sp. nov., Nannocystis bai.</title>
        <authorList>
            <person name="Ahearne A."/>
            <person name="Stevens C."/>
            <person name="Dowd S."/>
        </authorList>
    </citation>
    <scope>NUCLEOTIDE SEQUENCE</scope>
    <source>
        <strain evidence="3">Fl3</strain>
    </source>
</reference>
<feature type="signal peptide" evidence="2">
    <location>
        <begin position="1"/>
        <end position="18"/>
    </location>
</feature>
<organism evidence="3 4">
    <name type="scientific">Nannocystis punicea</name>
    <dbReference type="NCBI Taxonomy" id="2995304"/>
    <lineage>
        <taxon>Bacteria</taxon>
        <taxon>Pseudomonadati</taxon>
        <taxon>Myxococcota</taxon>
        <taxon>Polyangia</taxon>
        <taxon>Nannocystales</taxon>
        <taxon>Nannocystaceae</taxon>
        <taxon>Nannocystis</taxon>
    </lineage>
</organism>
<dbReference type="RefSeq" id="WP_269037103.1">
    <property type="nucleotide sequence ID" value="NZ_CP114040.1"/>
</dbReference>
<gene>
    <name evidence="3" type="ORF">O0S08_01295</name>
</gene>
<feature type="compositionally biased region" description="Low complexity" evidence="1">
    <location>
        <begin position="71"/>
        <end position="88"/>
    </location>
</feature>
<dbReference type="Gene3D" id="2.60.120.260">
    <property type="entry name" value="Galactose-binding domain-like"/>
    <property type="match status" value="1"/>
</dbReference>
<evidence type="ECO:0000313" key="4">
    <source>
        <dbReference type="Proteomes" id="UP001164459"/>
    </source>
</evidence>
<proteinExistence type="predicted"/>
<sequence>MRAASLALLALSLVPACNDEGTGLCAADGSGCACKADTDCGPGLHCYKDRCLPEADSTGAASSGDGTASDGAAPTTTEPGATASTTSEDMSTGTGPMDQTICHDLDAVVEPGAFAGLEDTIELAGGQAIAAVRVEVEVRTPDAAQLDLTLAGAQKFTALYTGGQCDQGPDVRATFDAAGGQAIGDTCPEGQGITGTVQPDGDLGVFAGRDTGGPWTLRVRDLGFSEDEVVLERWCVHVDAMPGPVDADKTEGDAIWLRPKSLGDASLRIFGAWAHDEARDVVVGFGGCLQVGQPYSCLPTPGDYKMTVEWDGVEWRDIDTAGHPGGFGHHMAAMAYDPLAGEVVLFGGYPDSGFAPPLAETWTYEGSAWTQRTPAHSPTARAGHTMVWDPAHSQIVVYGGHDELAQTVMADLWAWDGSDWSELPSAGGPGARHHHAATWNPVLGRMMVFGGWPDPGYPNLDGSAQLWSYDPGSGAWQQHEDAPVGIGASQIVHDGVRDRIIMFGGRSGTLGDSDYETYEWDGTTWTALLRPVWEPDARFGHGMLWLPTRGVTFLYGGRFNQSAQDTWYYTPVP</sequence>
<dbReference type="Proteomes" id="UP001164459">
    <property type="component" value="Chromosome"/>
</dbReference>
<dbReference type="SUPFAM" id="SSF117281">
    <property type="entry name" value="Kelch motif"/>
    <property type="match status" value="1"/>
</dbReference>
<dbReference type="Pfam" id="PF24681">
    <property type="entry name" value="Kelch_KLHDC2_KLHL20_DRC7"/>
    <property type="match status" value="1"/>
</dbReference>
<feature type="region of interest" description="Disordered" evidence="1">
    <location>
        <begin position="58"/>
        <end position="99"/>
    </location>
</feature>
<evidence type="ECO:0000313" key="3">
    <source>
        <dbReference type="EMBL" id="WAS94768.1"/>
    </source>
</evidence>
<evidence type="ECO:0000256" key="2">
    <source>
        <dbReference type="SAM" id="SignalP"/>
    </source>
</evidence>
<dbReference type="InterPro" id="IPR015915">
    <property type="entry name" value="Kelch-typ_b-propeller"/>
</dbReference>
<dbReference type="EMBL" id="CP114040">
    <property type="protein sequence ID" value="WAS94768.1"/>
    <property type="molecule type" value="Genomic_DNA"/>
</dbReference>
<feature type="chain" id="PRO_5045701233" evidence="2">
    <location>
        <begin position="19"/>
        <end position="573"/>
    </location>
</feature>
<evidence type="ECO:0000256" key="1">
    <source>
        <dbReference type="SAM" id="MobiDB-lite"/>
    </source>
</evidence>
<name>A0ABY7H659_9BACT</name>
<keyword evidence="4" id="KW-1185">Reference proteome</keyword>
<accession>A0ABY7H659</accession>
<dbReference type="PANTHER" id="PTHR23244:SF493">
    <property type="entry name" value="GALACTOSE OXIDASE, CENTRAL DOMAIN FAMILY PROTEIN"/>
    <property type="match status" value="1"/>
</dbReference>
<protein>
    <submittedName>
        <fullName evidence="3">Kelch repeat-containing protein</fullName>
    </submittedName>
</protein>
<dbReference type="PANTHER" id="PTHR23244">
    <property type="entry name" value="KELCH REPEAT DOMAIN"/>
    <property type="match status" value="1"/>
</dbReference>
<dbReference type="Gene3D" id="2.120.10.80">
    <property type="entry name" value="Kelch-type beta propeller"/>
    <property type="match status" value="1"/>
</dbReference>
<keyword evidence="2" id="KW-0732">Signal</keyword>